<protein>
    <submittedName>
        <fullName evidence="5">Uncharacterized protein</fullName>
    </submittedName>
</protein>
<feature type="compositionally biased region" description="Acidic residues" evidence="4">
    <location>
        <begin position="704"/>
        <end position="716"/>
    </location>
</feature>
<name>A0A7R9Y5A8_9VIRI</name>
<dbReference type="GO" id="GO:0004860">
    <property type="term" value="F:protein kinase inhibitor activity"/>
    <property type="evidence" value="ECO:0007669"/>
    <property type="project" value="TreeGrafter"/>
</dbReference>
<dbReference type="AlphaFoldDB" id="A0A7R9Y5A8"/>
<keyword evidence="2 3" id="KW-0175">Coiled coil</keyword>
<sequence length="811" mass="84241">MVGSHTCKLRSVDDAAAAVAAAADGRGALAKQSISGGLLSAGKLYVFAGGHLCYKGGLGSSTRTVIAVADLEDVLLDDECNDMMLVAAGVCYALHFSPPGGRARRDSARRSVMAVWSAQLASVRSRRQSDADPEAAATAVRNVAAELTEVASALSDDSRGNRGAAQQPSPAEACGGTDGGGSGSNGVSETAARGGHVGDSPNTPRRANGAGGTARESGHVGDLPNSPRTSRTPEAGGTPRKEFHHARVPSNLSALTLESMDDFRMSVSSMPLDRKSTCGSDAGDATGAGGGEDATREGEGAVANGEERTGRGGEERELPVQRSEEAEQPSLYAQNDDIDASDEEVDPRVGEALEALNEATDEVNRLENDLSGARRSYARVKRAGASRVNDLVSKLEPHIRAAAPYYNALELVRERRERAAKAATRFTDALAAHEEARAELHKVESALESGAAFDPYMQDRMGRCGEAVTRSAAAREVADVDHVRAADECEAALAQLDAFSRRVKKHALLAKPYFDARAAVEVECANGLKHCEGLAEQVEAAKARVGDALQMLDTISRDVHAKRSGEILEVPGGAQNGDGDGSSNGKDVMCEAEAALERYKILTLPVIERRKSIIAAAKEAVALVAAADAEDDADLPPIVSIEQMLGKKLSLVVEETGDLETPDTPASAGSDHIGAERTLATEDGAGVPSKTSEDQIASSADMAAEADEDEADEGDLPEQTTGADASSGVLTEREAADTDDVSKIDFAEPATSPVSEEHDAAETCEGTDTGGAMEPVANSTNDSADATEAMEETEDTAETAANAVEGTPQAP</sequence>
<reference evidence="5" key="1">
    <citation type="submission" date="2021-01" db="EMBL/GenBank/DDBJ databases">
        <authorList>
            <person name="Corre E."/>
            <person name="Pelletier E."/>
            <person name="Niang G."/>
            <person name="Scheremetjew M."/>
            <person name="Finn R."/>
            <person name="Kale V."/>
            <person name="Holt S."/>
            <person name="Cochrane G."/>
            <person name="Meng A."/>
            <person name="Brown T."/>
            <person name="Cohen L."/>
        </authorList>
    </citation>
    <scope>NUCLEOTIDE SEQUENCE</scope>
    <source>
        <strain evidence="5">CCMP1413</strain>
    </source>
</reference>
<dbReference type="GO" id="GO:0005737">
    <property type="term" value="C:cytoplasm"/>
    <property type="evidence" value="ECO:0007669"/>
    <property type="project" value="TreeGrafter"/>
</dbReference>
<feature type="region of interest" description="Disordered" evidence="4">
    <location>
        <begin position="679"/>
        <end position="811"/>
    </location>
</feature>
<dbReference type="EMBL" id="HBDZ01013007">
    <property type="protein sequence ID" value="CAD8247058.1"/>
    <property type="molecule type" value="Transcribed_RNA"/>
</dbReference>
<feature type="compositionally biased region" description="Basic and acidic residues" evidence="4">
    <location>
        <begin position="293"/>
        <end position="325"/>
    </location>
</feature>
<organism evidence="5">
    <name type="scientific">Prasinoderma coloniale</name>
    <dbReference type="NCBI Taxonomy" id="156133"/>
    <lineage>
        <taxon>Eukaryota</taxon>
        <taxon>Viridiplantae</taxon>
        <taxon>Prasinodermophyta</taxon>
        <taxon>Prasinodermophyceae</taxon>
        <taxon>Prasinodermales</taxon>
        <taxon>Prasinodermaceae</taxon>
        <taxon>Prasinoderma</taxon>
    </lineage>
</organism>
<dbReference type="PANTHER" id="PTHR19423:SF1">
    <property type="entry name" value="SH3 DOMAIN-BINDING PROTEIN 5"/>
    <property type="match status" value="1"/>
</dbReference>
<dbReference type="Pfam" id="PF05276">
    <property type="entry name" value="SH3BP5"/>
    <property type="match status" value="1"/>
</dbReference>
<evidence type="ECO:0000256" key="4">
    <source>
        <dbReference type="SAM" id="MobiDB-lite"/>
    </source>
</evidence>
<evidence type="ECO:0000256" key="2">
    <source>
        <dbReference type="ARBA" id="ARBA00023054"/>
    </source>
</evidence>
<feature type="compositionally biased region" description="Acidic residues" evidence="4">
    <location>
        <begin position="788"/>
        <end position="797"/>
    </location>
</feature>
<evidence type="ECO:0000313" key="5">
    <source>
        <dbReference type="EMBL" id="CAD8247058.1"/>
    </source>
</evidence>
<dbReference type="PANTHER" id="PTHR19423">
    <property type="entry name" value="SH3 DOMAIN-BINDING PROTEIN 5"/>
    <property type="match status" value="1"/>
</dbReference>
<feature type="compositionally biased region" description="Basic and acidic residues" evidence="4">
    <location>
        <begin position="731"/>
        <end position="746"/>
    </location>
</feature>
<gene>
    <name evidence="5" type="ORF">PCOL08062_LOCUS9970</name>
</gene>
<feature type="region of interest" description="Disordered" evidence="4">
    <location>
        <begin position="270"/>
        <end position="342"/>
    </location>
</feature>
<accession>A0A7R9Y5A8</accession>
<feature type="coiled-coil region" evidence="3">
    <location>
        <begin position="349"/>
        <end position="383"/>
    </location>
</feature>
<proteinExistence type="inferred from homology"/>
<evidence type="ECO:0000256" key="1">
    <source>
        <dbReference type="ARBA" id="ARBA00007796"/>
    </source>
</evidence>
<feature type="region of interest" description="Disordered" evidence="4">
    <location>
        <begin position="152"/>
        <end position="249"/>
    </location>
</feature>
<dbReference type="GO" id="GO:0035556">
    <property type="term" value="P:intracellular signal transduction"/>
    <property type="evidence" value="ECO:0007669"/>
    <property type="project" value="InterPro"/>
</dbReference>
<dbReference type="InterPro" id="IPR007940">
    <property type="entry name" value="SH3BP5"/>
</dbReference>
<evidence type="ECO:0000256" key="3">
    <source>
        <dbReference type="SAM" id="Coils"/>
    </source>
</evidence>
<comment type="similarity">
    <text evidence="1">Belongs to the SH3BP5 family.</text>
</comment>